<sequence>MQTSLPRIIGLAILVFLLIGFSIHMTRSNYGRCDFFEKELNGGRKEFGGAEYYAKLCGTNIRNGHEVRLQLFDGTGELRAQRYFSYYVNSATERELVDGVGGIVYYDSSNSDVMQLLAIPPTKWDWIRARLPLF</sequence>
<proteinExistence type="predicted"/>
<protein>
    <submittedName>
        <fullName evidence="1">Uncharacterized protein</fullName>
    </submittedName>
</protein>
<evidence type="ECO:0000313" key="2">
    <source>
        <dbReference type="Proteomes" id="UP000277191"/>
    </source>
</evidence>
<dbReference type="EMBL" id="CP034547">
    <property type="protein sequence ID" value="AZQ55167.1"/>
    <property type="molecule type" value="Genomic_DNA"/>
</dbReference>
<evidence type="ECO:0000313" key="1">
    <source>
        <dbReference type="EMBL" id="AZQ55167.1"/>
    </source>
</evidence>
<dbReference type="AlphaFoldDB" id="A0A3S9NHV3"/>
<organism evidence="1 2">
    <name type="scientific">Burkholderia cenocepacia</name>
    <dbReference type="NCBI Taxonomy" id="95486"/>
    <lineage>
        <taxon>Bacteria</taxon>
        <taxon>Pseudomonadati</taxon>
        <taxon>Pseudomonadota</taxon>
        <taxon>Betaproteobacteria</taxon>
        <taxon>Burkholderiales</taxon>
        <taxon>Burkholderiaceae</taxon>
        <taxon>Burkholderia</taxon>
        <taxon>Burkholderia cepacia complex</taxon>
    </lineage>
</organism>
<dbReference type="Proteomes" id="UP000277191">
    <property type="component" value="Chromosome 3"/>
</dbReference>
<name>A0A3S9NHV3_9BURK</name>
<reference evidence="1 2" key="1">
    <citation type="submission" date="2018-12" db="EMBL/GenBank/DDBJ databases">
        <title>Cadmium resistance mechanism in endophytic bacteria Burkholderia cenocepacia YG-3.</title>
        <authorList>
            <person name="Zhang X."/>
            <person name="Wang X."/>
            <person name="Zhu Y."/>
        </authorList>
    </citation>
    <scope>NUCLEOTIDE SEQUENCE [LARGE SCALE GENOMIC DNA]</scope>
    <source>
        <strain evidence="1 2">YG-3</strain>
    </source>
</reference>
<dbReference type="RefSeq" id="WP_126368420.1">
    <property type="nucleotide sequence ID" value="NZ_CP034547.1"/>
</dbReference>
<accession>A0A3S9NHV3</accession>
<gene>
    <name evidence="1" type="ORF">D5R55_30400</name>
</gene>